<organism evidence="3 4">
    <name type="scientific">Pectinatus haikarae</name>
    <dbReference type="NCBI Taxonomy" id="349096"/>
    <lineage>
        <taxon>Bacteria</taxon>
        <taxon>Bacillati</taxon>
        <taxon>Bacillota</taxon>
        <taxon>Negativicutes</taxon>
        <taxon>Selenomonadales</taxon>
        <taxon>Selenomonadaceae</taxon>
        <taxon>Pectinatus</taxon>
    </lineage>
</organism>
<feature type="chain" id="PRO_5047414267" evidence="2">
    <location>
        <begin position="28"/>
        <end position="505"/>
    </location>
</feature>
<feature type="transmembrane region" description="Helical" evidence="1">
    <location>
        <begin position="237"/>
        <end position="258"/>
    </location>
</feature>
<proteinExistence type="predicted"/>
<keyword evidence="1" id="KW-1133">Transmembrane helix</keyword>
<evidence type="ECO:0000256" key="1">
    <source>
        <dbReference type="SAM" id="Phobius"/>
    </source>
</evidence>
<dbReference type="PROSITE" id="PS51257">
    <property type="entry name" value="PROKAR_LIPOPROTEIN"/>
    <property type="match status" value="1"/>
</dbReference>
<dbReference type="Proteomes" id="UP001239167">
    <property type="component" value="Unassembled WGS sequence"/>
</dbReference>
<evidence type="ECO:0000313" key="3">
    <source>
        <dbReference type="EMBL" id="MDQ0202855.1"/>
    </source>
</evidence>
<name>A0ABT9Y4V3_9FIRM</name>
<keyword evidence="2" id="KW-0732">Signal</keyword>
<feature type="transmembrane region" description="Helical" evidence="1">
    <location>
        <begin position="270"/>
        <end position="288"/>
    </location>
</feature>
<reference evidence="3 4" key="1">
    <citation type="submission" date="2023-07" db="EMBL/GenBank/DDBJ databases">
        <title>Genomic Encyclopedia of Type Strains, Phase IV (KMG-IV): sequencing the most valuable type-strain genomes for metagenomic binning, comparative biology and taxonomic classification.</title>
        <authorList>
            <person name="Goeker M."/>
        </authorList>
    </citation>
    <scope>NUCLEOTIDE SEQUENCE [LARGE SCALE GENOMIC DNA]</scope>
    <source>
        <strain evidence="3 4">DSM 16980</strain>
    </source>
</reference>
<evidence type="ECO:0000256" key="2">
    <source>
        <dbReference type="SAM" id="SignalP"/>
    </source>
</evidence>
<evidence type="ECO:0000313" key="4">
    <source>
        <dbReference type="Proteomes" id="UP001239167"/>
    </source>
</evidence>
<accession>A0ABT9Y4V3</accession>
<gene>
    <name evidence="3" type="ORF">J2S01_000551</name>
</gene>
<protein>
    <submittedName>
        <fullName evidence="3">Uncharacterized protein</fullName>
    </submittedName>
</protein>
<feature type="signal peptide" evidence="2">
    <location>
        <begin position="1"/>
        <end position="27"/>
    </location>
</feature>
<dbReference type="EMBL" id="JAUSUE010000003">
    <property type="protein sequence ID" value="MDQ0202855.1"/>
    <property type="molecule type" value="Genomic_DNA"/>
</dbReference>
<sequence length="505" mass="56536">MRKKLRLLGIFSVMTVFCLIISGCANIQADFTFNKDGSITSQHIIEISSMIDKDNLETQKAADSKNGYEVKEISNGYTATKTVASIHPIVGGTPVFNPNEYFNGVQVHKGLLYDYYSFDLFKKGEKADIPKANYQTNIPGFFSPDVTMNIWQYMDYRRQAEEQTRQMNQMADQATKAAVDSMKINITFNLPYSVDDSNADIKTNDNKTLTWDLKPAFLNNQDISIQAKFKIYHENTIIALLISGIFLLIIAVVLFVLGLIKWQDHKKRNLFLSLTAILLIIVAGSAAWCKRSIDNPPQLTMADRIVSETAKDSDGKPLLDTLRNTQEIPLNSLDTAQKTLFSKGSNAEITAVSSTDEDGFLALGTLDSKLYFIIYDAKDGSTALVPYNPNVLNYREHFISFNDGKKHYDPMIFLLQVSEKNNSKDKILGVWDGARHTIPIYVVFKLGDDGRVIPGMITSGQGLKPSHYQAALQEPKNVELVNIVPTHINSLRADIKGRNIILPNK</sequence>
<comment type="caution">
    <text evidence="3">The sequence shown here is derived from an EMBL/GenBank/DDBJ whole genome shotgun (WGS) entry which is preliminary data.</text>
</comment>
<dbReference type="RefSeq" id="WP_307222809.1">
    <property type="nucleotide sequence ID" value="NZ_CP116940.1"/>
</dbReference>
<keyword evidence="4" id="KW-1185">Reference proteome</keyword>
<keyword evidence="1" id="KW-0812">Transmembrane</keyword>
<keyword evidence="1" id="KW-0472">Membrane</keyword>